<dbReference type="Pfam" id="PF05729">
    <property type="entry name" value="NACHT"/>
    <property type="match status" value="1"/>
</dbReference>
<evidence type="ECO:0000259" key="1">
    <source>
        <dbReference type="PROSITE" id="PS50837"/>
    </source>
</evidence>
<dbReference type="PROSITE" id="PS50837">
    <property type="entry name" value="NACHT"/>
    <property type="match status" value="1"/>
</dbReference>
<dbReference type="Gene3D" id="3.40.50.300">
    <property type="entry name" value="P-loop containing nucleotide triphosphate hydrolases"/>
    <property type="match status" value="1"/>
</dbReference>
<organism evidence="2 3">
    <name type="scientific">Comamonas endophytica</name>
    <dbReference type="NCBI Taxonomy" id="2949090"/>
    <lineage>
        <taxon>Bacteria</taxon>
        <taxon>Pseudomonadati</taxon>
        <taxon>Pseudomonadota</taxon>
        <taxon>Betaproteobacteria</taxon>
        <taxon>Burkholderiales</taxon>
        <taxon>Comamonadaceae</taxon>
        <taxon>Comamonas</taxon>
    </lineage>
</organism>
<name>A0ABY6GFQ8_9BURK</name>
<dbReference type="InterPro" id="IPR027417">
    <property type="entry name" value="P-loop_NTPase"/>
</dbReference>
<feature type="domain" description="NACHT" evidence="1">
    <location>
        <begin position="111"/>
        <end position="228"/>
    </location>
</feature>
<protein>
    <submittedName>
        <fullName evidence="2">NACHT domain-containing protein</fullName>
    </submittedName>
</protein>
<dbReference type="PANTHER" id="PTHR46844:SF1">
    <property type="entry name" value="SLR5058 PROTEIN"/>
    <property type="match status" value="1"/>
</dbReference>
<reference evidence="2" key="1">
    <citation type="submission" date="2022-09" db="EMBL/GenBank/DDBJ databases">
        <title>The complete genome of Acidovorax sp. 5MLIR.</title>
        <authorList>
            <person name="Liu L."/>
            <person name="Yue J."/>
            <person name="Yang F."/>
            <person name="Yuan J."/>
            <person name="Li L."/>
        </authorList>
    </citation>
    <scope>NUCLEOTIDE SEQUENCE</scope>
    <source>
        <strain evidence="2">5MLIR</strain>
    </source>
</reference>
<keyword evidence="3" id="KW-1185">Reference proteome</keyword>
<evidence type="ECO:0000313" key="2">
    <source>
        <dbReference type="EMBL" id="UYG53342.1"/>
    </source>
</evidence>
<accession>A0ABY6GFQ8</accession>
<dbReference type="SUPFAM" id="SSF52540">
    <property type="entry name" value="P-loop containing nucleoside triphosphate hydrolases"/>
    <property type="match status" value="1"/>
</dbReference>
<proteinExistence type="predicted"/>
<dbReference type="RefSeq" id="WP_231044741.1">
    <property type="nucleotide sequence ID" value="NZ_CP106881.1"/>
</dbReference>
<evidence type="ECO:0000313" key="3">
    <source>
        <dbReference type="Proteomes" id="UP001162800"/>
    </source>
</evidence>
<dbReference type="EMBL" id="CP106881">
    <property type="protein sequence ID" value="UYG53342.1"/>
    <property type="molecule type" value="Genomic_DNA"/>
</dbReference>
<dbReference type="Proteomes" id="UP001162800">
    <property type="component" value="Chromosome"/>
</dbReference>
<dbReference type="InterPro" id="IPR007111">
    <property type="entry name" value="NACHT_NTPase"/>
</dbReference>
<gene>
    <name evidence="2" type="ORF">M9799_14890</name>
</gene>
<dbReference type="PANTHER" id="PTHR46844">
    <property type="entry name" value="SLR5058 PROTEIN"/>
    <property type="match status" value="1"/>
</dbReference>
<sequence length="621" mass="70250">MASMRLLSHNDNFSGKKLAVEPISLISLARLAAPIINEILKLSKKAGTRGLQKWEASSFPRKIATRIKSLDTVRTIWKSQPLSLQTFFHPPKLAFQEKPEFVTRLSAFEDNAVIIEGIVGQGKSIFLRSLAINEITSNDAQRLPLFIELKDLSIKTDLQGAIFRALESYDIDIDEATIDFLFKSGKFSLLLDGFDEIEEKLVKAVYLHIEHLARRYPELLIVVTSRPGNEIQKSPTFKTLRIAELTPAEFPAFLTKLGVSSEKSLELRQAIRNSPSKLSNLIKTPLMLTLVVIVYEAEVRIPETLPEFFDRLFQVVVSNHDRLKGGFTRVHQSGLSERGLQTVFEAFCFMTLQLGHNRTLTADQFEEVFKYAIKYSDGLKCDADNFKADITNTACLMLMEGIDSITYLHKSILDYYAASFVRKLNEKNSSHFYQAMLKKTLGWEDVLSFLKSIDSFRYSQKFILPFVASEKEIFCCDLSKKSPAELSNIMEAAYPNFGLCFQRNTSPADTATIISFQTEKERAGEHLAGLVFLIMEALDTMMPSPFPIKEIEDLFKIHFMADAIDAEEIFIPGKSIINAFGTKEICTKLGIYETRLEKLRTVAQEVVDAENKKELIFTLGD</sequence>